<dbReference type="Proteomes" id="UP001208690">
    <property type="component" value="Unassembled WGS sequence"/>
</dbReference>
<reference evidence="2 3" key="1">
    <citation type="submission" date="2022-04" db="EMBL/GenBank/DDBJ databases">
        <title>Roseobacter sp. WL0113 is a bacterium isolated from neritic sediment.</title>
        <authorList>
            <person name="Wang L."/>
            <person name="He W."/>
            <person name="Zhang D.-F."/>
        </authorList>
    </citation>
    <scope>NUCLEOTIDE SEQUENCE [LARGE SCALE GENOMIC DNA]</scope>
    <source>
        <strain evidence="2 3">WL0113</strain>
    </source>
</reference>
<evidence type="ECO:0000313" key="2">
    <source>
        <dbReference type="EMBL" id="MCV3274443.1"/>
    </source>
</evidence>
<dbReference type="EMBL" id="JALIEB010000051">
    <property type="protein sequence ID" value="MCV3274443.1"/>
    <property type="molecule type" value="Genomic_DNA"/>
</dbReference>
<dbReference type="SUPFAM" id="SSF103481">
    <property type="entry name" value="Multidrug resistance efflux transporter EmrE"/>
    <property type="match status" value="1"/>
</dbReference>
<name>A0ABT3BLK1_9RHOB</name>
<keyword evidence="3" id="KW-1185">Reference proteome</keyword>
<comment type="caution">
    <text evidence="2">The sequence shown here is derived from an EMBL/GenBank/DDBJ whole genome shotgun (WGS) entry which is preliminary data.</text>
</comment>
<proteinExistence type="predicted"/>
<dbReference type="InterPro" id="IPR037185">
    <property type="entry name" value="EmrE-like"/>
</dbReference>
<accession>A0ABT3BLK1</accession>
<keyword evidence="1" id="KW-0472">Membrane</keyword>
<keyword evidence="1" id="KW-1133">Transmembrane helix</keyword>
<gene>
    <name evidence="2" type="ORF">MUB52_23710</name>
</gene>
<organism evidence="2 3">
    <name type="scientific">Roseobacter sinensis</name>
    <dbReference type="NCBI Taxonomy" id="2931391"/>
    <lineage>
        <taxon>Bacteria</taxon>
        <taxon>Pseudomonadati</taxon>
        <taxon>Pseudomonadota</taxon>
        <taxon>Alphaproteobacteria</taxon>
        <taxon>Rhodobacterales</taxon>
        <taxon>Roseobacteraceae</taxon>
        <taxon>Roseobacter</taxon>
    </lineage>
</organism>
<evidence type="ECO:0000313" key="3">
    <source>
        <dbReference type="Proteomes" id="UP001208690"/>
    </source>
</evidence>
<dbReference type="RefSeq" id="WP_263846647.1">
    <property type="nucleotide sequence ID" value="NZ_JALIEB010000051.1"/>
</dbReference>
<sequence length="47" mass="4942">MIPAFYSVLVFVALYDFVLYGVVPAPISLLGASLIAGGAMILAQRGR</sequence>
<feature type="transmembrane region" description="Helical" evidence="1">
    <location>
        <begin position="17"/>
        <end position="43"/>
    </location>
</feature>
<evidence type="ECO:0000256" key="1">
    <source>
        <dbReference type="SAM" id="Phobius"/>
    </source>
</evidence>
<protein>
    <submittedName>
        <fullName evidence="2">Uncharacterized protein</fullName>
    </submittedName>
</protein>
<keyword evidence="1" id="KW-0812">Transmembrane</keyword>